<dbReference type="PANTHER" id="PTHR47129">
    <property type="entry name" value="QUINONE OXIDOREDUCTASE 2"/>
    <property type="match status" value="1"/>
</dbReference>
<feature type="region of interest" description="Disordered" evidence="1">
    <location>
        <begin position="262"/>
        <end position="286"/>
    </location>
</feature>
<evidence type="ECO:0000313" key="4">
    <source>
        <dbReference type="Proteomes" id="UP000016160"/>
    </source>
</evidence>
<dbReference type="PATRIC" id="fig|1347342.6.peg.1392"/>
<dbReference type="EMBL" id="HG315671">
    <property type="protein sequence ID" value="CDF79095.1"/>
    <property type="molecule type" value="Genomic_DNA"/>
</dbReference>
<gene>
    <name evidence="3" type="ORF">BN863_13830</name>
</gene>
<accession>T2KK02</accession>
<evidence type="ECO:0000256" key="1">
    <source>
        <dbReference type="SAM" id="MobiDB-lite"/>
    </source>
</evidence>
<sequence length="286" mass="31754">MKIAVTSASGQLGSAIVKQLIQEISSDQVIAIARTPEKAKHLGVEVRIGDYNNREDFNSALKGVDIVLLVSGMDDPQKRIQQHRNVIDAAKQNGVKKIVYTSIIGDSENTAFSHVVKSNRQTEEDLKNSGLVWVIGRNGIYIEPDLEFIDTYIKEGEIRNCAQTGKCGYTSRPELAYAYAQMLLHSKHNGKTYNLIGEAITQSELATYINTVYNTDLKYTSVSVEEYKKERQHALGEFIGTIISGIYEGIKNGVNNVPSDYEKAAGRPHKSHIDSIKDYKSNHTTS</sequence>
<dbReference type="RefSeq" id="WP_038529005.1">
    <property type="nucleotide sequence ID" value="NZ_HG315671.1"/>
</dbReference>
<protein>
    <submittedName>
        <fullName evidence="3">NmrA family oxireductase</fullName>
    </submittedName>
</protein>
<dbReference type="InterPro" id="IPR036291">
    <property type="entry name" value="NAD(P)-bd_dom_sf"/>
</dbReference>
<dbReference type="SUPFAM" id="SSF51735">
    <property type="entry name" value="NAD(P)-binding Rossmann-fold domains"/>
    <property type="match status" value="1"/>
</dbReference>
<dbReference type="HOGENOM" id="CLU_007383_10_4_10"/>
<dbReference type="Gene3D" id="3.90.25.10">
    <property type="entry name" value="UDP-galactose 4-epimerase, domain 1"/>
    <property type="match status" value="1"/>
</dbReference>
<feature type="domain" description="NAD(P)-binding" evidence="2">
    <location>
        <begin position="8"/>
        <end position="142"/>
    </location>
</feature>
<dbReference type="STRING" id="1347342.BN863_13830"/>
<organism evidence="3 4">
    <name type="scientific">Formosa agariphila (strain DSM 15362 / KCTC 12365 / LMG 23005 / KMM 3901 / M-2Alg 35-1)</name>
    <dbReference type="NCBI Taxonomy" id="1347342"/>
    <lineage>
        <taxon>Bacteria</taxon>
        <taxon>Pseudomonadati</taxon>
        <taxon>Bacteroidota</taxon>
        <taxon>Flavobacteriia</taxon>
        <taxon>Flavobacteriales</taxon>
        <taxon>Flavobacteriaceae</taxon>
        <taxon>Formosa</taxon>
    </lineage>
</organism>
<reference evidence="3 4" key="1">
    <citation type="journal article" date="2013" name="Appl. Environ. Microbiol.">
        <title>The genome of the alga-associated marine flavobacterium Formosa agariphila KMM 3901T reveals a broad potential for degradation of algal polysaccharides.</title>
        <authorList>
            <person name="Mann A.J."/>
            <person name="Hahnke R.L."/>
            <person name="Huang S."/>
            <person name="Werner J."/>
            <person name="Xing P."/>
            <person name="Barbeyron T."/>
            <person name="Huettel B."/>
            <person name="Stueber K."/>
            <person name="Reinhardt R."/>
            <person name="Harder J."/>
            <person name="Gloeckner F.O."/>
            <person name="Amann R.I."/>
            <person name="Teeling H."/>
        </authorList>
    </citation>
    <scope>NUCLEOTIDE SEQUENCE [LARGE SCALE GENOMIC DNA]</scope>
    <source>
        <strain evidence="4">DSM 15362 / KCTC 12365 / LMG 23005 / KMM 3901</strain>
    </source>
</reference>
<proteinExistence type="predicted"/>
<dbReference type="AlphaFoldDB" id="T2KK02"/>
<evidence type="ECO:0000259" key="2">
    <source>
        <dbReference type="Pfam" id="PF13460"/>
    </source>
</evidence>
<dbReference type="OrthoDB" id="9780595at2"/>
<dbReference type="PANTHER" id="PTHR47129:SF1">
    <property type="entry name" value="NMRA-LIKE DOMAIN-CONTAINING PROTEIN"/>
    <property type="match status" value="1"/>
</dbReference>
<dbReference type="CDD" id="cd05269">
    <property type="entry name" value="TMR_SDR_a"/>
    <property type="match status" value="1"/>
</dbReference>
<evidence type="ECO:0000313" key="3">
    <source>
        <dbReference type="EMBL" id="CDF79095.1"/>
    </source>
</evidence>
<dbReference type="Pfam" id="PF13460">
    <property type="entry name" value="NAD_binding_10"/>
    <property type="match status" value="1"/>
</dbReference>
<dbReference type="InterPro" id="IPR052718">
    <property type="entry name" value="NmrA-type_oxidoreductase"/>
</dbReference>
<dbReference type="eggNOG" id="COG0702">
    <property type="taxonomic scope" value="Bacteria"/>
</dbReference>
<keyword evidence="4" id="KW-1185">Reference proteome</keyword>
<dbReference type="InterPro" id="IPR016040">
    <property type="entry name" value="NAD(P)-bd_dom"/>
</dbReference>
<name>T2KK02_FORAG</name>
<dbReference type="Gene3D" id="3.40.50.720">
    <property type="entry name" value="NAD(P)-binding Rossmann-like Domain"/>
    <property type="match status" value="1"/>
</dbReference>
<dbReference type="Proteomes" id="UP000016160">
    <property type="component" value="Chromosome"/>
</dbReference>